<dbReference type="PANTHER" id="PTHR46579">
    <property type="entry name" value="F5/8 TYPE C DOMAIN-CONTAINING PROTEIN-RELATED"/>
    <property type="match status" value="1"/>
</dbReference>
<dbReference type="VEuPathDB" id="FungiDB:RhiirA1_346418"/>
<reference evidence="1 2" key="2">
    <citation type="submission" date="2017-09" db="EMBL/GenBank/DDBJ databases">
        <title>Extensive intraspecific genome diversity in a model arbuscular mycorrhizal fungus.</title>
        <authorList>
            <person name="Chen E.C."/>
            <person name="Morin E."/>
            <person name="Beaudet D."/>
            <person name="Noel J."/>
            <person name="Ndikumana S."/>
            <person name="Charron P."/>
            <person name="St-Onge C."/>
            <person name="Giorgi J."/>
            <person name="Grigoriev I.V."/>
            <person name="Roux C."/>
            <person name="Martin F.M."/>
            <person name="Corradi N."/>
        </authorList>
    </citation>
    <scope>NUCLEOTIDE SEQUENCE [LARGE SCALE GENOMIC DNA]</scope>
    <source>
        <strain evidence="1 2">A5</strain>
    </source>
</reference>
<name>A0A2N0NZR9_9GLOM</name>
<sequence length="341" mass="39764">MLTLGLLPGPTEVKLHHINHYLAPIVDVLLEFWHGFDLPVSSKHPTGKRIRLAVICCSNDIPAARKLCGHISALVGCHRCYKRAERNGDNKRPNFGGFDNIGEWFRERSVDEHRRNAEGWLSCISNEERKQHVSDTHVRWSEMLRLPYFNPIRHPIVDPMHCLFLGITRWIVKRLWIENRKLTKSDLELIEKRAKRIKIPADLGRVPDNIATGDGFSAFTADQWRSFIMIYATPILWDLLDESDRKILANFVRACFLLVSRIIDRNSLNEAHSRLLTVAKLIEEHYGSEYITPNIHLSLHLTECCHDYGPLYSFWCFSFERMNGILGEFLRLINFFLRPYY</sequence>
<reference evidence="1 2" key="1">
    <citation type="submission" date="2016-04" db="EMBL/GenBank/DDBJ databases">
        <title>Genome analyses suggest a sexual origin of heterokaryosis in a supposedly ancient asexual fungus.</title>
        <authorList>
            <person name="Ropars J."/>
            <person name="Sedzielewska K."/>
            <person name="Noel J."/>
            <person name="Charron P."/>
            <person name="Farinelli L."/>
            <person name="Marton T."/>
            <person name="Kruger M."/>
            <person name="Pelin A."/>
            <person name="Brachmann A."/>
            <person name="Corradi N."/>
        </authorList>
    </citation>
    <scope>NUCLEOTIDE SEQUENCE [LARGE SCALE GENOMIC DNA]</scope>
    <source>
        <strain evidence="1 2">A5</strain>
    </source>
</reference>
<protein>
    <recommendedName>
        <fullName evidence="3">Transposase domain-containing protein</fullName>
    </recommendedName>
</protein>
<evidence type="ECO:0008006" key="3">
    <source>
        <dbReference type="Google" id="ProtNLM"/>
    </source>
</evidence>
<gene>
    <name evidence="1" type="ORF">RhiirA5_299597</name>
</gene>
<dbReference type="Proteomes" id="UP000232722">
    <property type="component" value="Unassembled WGS sequence"/>
</dbReference>
<accession>A0A2N0NZR9</accession>
<organism evidence="1 2">
    <name type="scientific">Rhizophagus irregularis</name>
    <dbReference type="NCBI Taxonomy" id="588596"/>
    <lineage>
        <taxon>Eukaryota</taxon>
        <taxon>Fungi</taxon>
        <taxon>Fungi incertae sedis</taxon>
        <taxon>Mucoromycota</taxon>
        <taxon>Glomeromycotina</taxon>
        <taxon>Glomeromycetes</taxon>
        <taxon>Glomerales</taxon>
        <taxon>Glomeraceae</taxon>
        <taxon>Rhizophagus</taxon>
    </lineage>
</organism>
<evidence type="ECO:0000313" key="2">
    <source>
        <dbReference type="Proteomes" id="UP000232722"/>
    </source>
</evidence>
<dbReference type="AlphaFoldDB" id="A0A2N0NZR9"/>
<comment type="caution">
    <text evidence="1">The sequence shown here is derived from an EMBL/GenBank/DDBJ whole genome shotgun (WGS) entry which is preliminary data.</text>
</comment>
<dbReference type="VEuPathDB" id="FungiDB:RhiirA1_400309"/>
<proteinExistence type="predicted"/>
<evidence type="ECO:0000313" key="1">
    <source>
        <dbReference type="EMBL" id="PKC00081.1"/>
    </source>
</evidence>
<dbReference type="EMBL" id="LLXJ01001980">
    <property type="protein sequence ID" value="PKC00081.1"/>
    <property type="molecule type" value="Genomic_DNA"/>
</dbReference>
<dbReference type="PANTHER" id="PTHR46579:SF2">
    <property type="entry name" value="C2H2-TYPE DOMAIN-CONTAINING PROTEIN"/>
    <property type="match status" value="1"/>
</dbReference>